<dbReference type="PANTHER" id="PTHR10996">
    <property type="entry name" value="2-HYDROXYACID DEHYDROGENASE-RELATED"/>
    <property type="match status" value="1"/>
</dbReference>
<dbReference type="SUPFAM" id="SSF52283">
    <property type="entry name" value="Formate/glycerate dehydrogenase catalytic domain-like"/>
    <property type="match status" value="1"/>
</dbReference>
<dbReference type="GeneID" id="19207842"/>
<dbReference type="Gene3D" id="3.40.50.720">
    <property type="entry name" value="NAD(P)-binding Rossmann-like Domain"/>
    <property type="match status" value="2"/>
</dbReference>
<keyword evidence="2 3" id="KW-0560">Oxidoreductase</keyword>
<dbReference type="OrthoDB" id="9991913at2759"/>
<feature type="domain" description="D-isomer specific 2-hydroxyacid dehydrogenase catalytic" evidence="4">
    <location>
        <begin position="68"/>
        <end position="331"/>
    </location>
</feature>
<dbReference type="Pfam" id="PF00389">
    <property type="entry name" value="2-Hacid_dh"/>
    <property type="match status" value="1"/>
</dbReference>
<dbReference type="InterPro" id="IPR036291">
    <property type="entry name" value="NAD(P)-bd_dom_sf"/>
</dbReference>
<dbReference type="RefSeq" id="XP_007769010.1">
    <property type="nucleotide sequence ID" value="XM_007770820.1"/>
</dbReference>
<dbReference type="PANTHER" id="PTHR10996:SF257">
    <property type="entry name" value="GLYOXYLATE REDUCTASE 1"/>
    <property type="match status" value="1"/>
</dbReference>
<dbReference type="KEGG" id="cput:CONPUDRAFT_56951"/>
<dbReference type="InterPro" id="IPR050223">
    <property type="entry name" value="D-isomer_2-hydroxyacid_DH"/>
</dbReference>
<gene>
    <name evidence="6" type="ORF">CONPUDRAFT_56951</name>
</gene>
<name>A0A5M3MNZ8_CONPW</name>
<proteinExistence type="inferred from homology"/>
<comment type="caution">
    <text evidence="6">The sequence shown here is derived from an EMBL/GenBank/DDBJ whole genome shotgun (WGS) entry which is preliminary data.</text>
</comment>
<accession>A0A5M3MNZ8</accession>
<dbReference type="AlphaFoldDB" id="A0A5M3MNZ8"/>
<dbReference type="Pfam" id="PF02826">
    <property type="entry name" value="2-Hacid_dh_C"/>
    <property type="match status" value="1"/>
</dbReference>
<dbReference type="GO" id="GO:0051287">
    <property type="term" value="F:NAD binding"/>
    <property type="evidence" value="ECO:0007669"/>
    <property type="project" value="InterPro"/>
</dbReference>
<dbReference type="InterPro" id="IPR029753">
    <property type="entry name" value="D-isomer_DH_CS"/>
</dbReference>
<dbReference type="InterPro" id="IPR006139">
    <property type="entry name" value="D-isomer_2_OHA_DH_cat_dom"/>
</dbReference>
<evidence type="ECO:0000256" key="2">
    <source>
        <dbReference type="ARBA" id="ARBA00023002"/>
    </source>
</evidence>
<dbReference type="CDD" id="cd12168">
    <property type="entry name" value="Mand_dh_like"/>
    <property type="match status" value="1"/>
</dbReference>
<dbReference type="SUPFAM" id="SSF51735">
    <property type="entry name" value="NAD(P)-binding Rossmann-fold domains"/>
    <property type="match status" value="1"/>
</dbReference>
<feature type="domain" description="D-isomer specific 2-hydroxyacid dehydrogenase NAD-binding" evidence="5">
    <location>
        <begin position="124"/>
        <end position="304"/>
    </location>
</feature>
<evidence type="ECO:0000259" key="4">
    <source>
        <dbReference type="Pfam" id="PF00389"/>
    </source>
</evidence>
<dbReference type="InterPro" id="IPR006140">
    <property type="entry name" value="D-isomer_DH_NAD-bd"/>
</dbReference>
<dbReference type="GO" id="GO:0016618">
    <property type="term" value="F:hydroxypyruvate reductase [NAD(P)H] activity"/>
    <property type="evidence" value="ECO:0007669"/>
    <property type="project" value="TreeGrafter"/>
</dbReference>
<protein>
    <recommendedName>
        <fullName evidence="8">2-hydroxyacid dehydrogenase</fullName>
    </recommendedName>
</protein>
<dbReference type="GO" id="GO:0030267">
    <property type="term" value="F:glyoxylate reductase (NADPH) activity"/>
    <property type="evidence" value="ECO:0007669"/>
    <property type="project" value="TreeGrafter"/>
</dbReference>
<evidence type="ECO:0000256" key="3">
    <source>
        <dbReference type="RuleBase" id="RU003719"/>
    </source>
</evidence>
<organism evidence="6 7">
    <name type="scientific">Coniophora puteana (strain RWD-64-598)</name>
    <name type="common">Brown rot fungus</name>
    <dbReference type="NCBI Taxonomy" id="741705"/>
    <lineage>
        <taxon>Eukaryota</taxon>
        <taxon>Fungi</taxon>
        <taxon>Dikarya</taxon>
        <taxon>Basidiomycota</taxon>
        <taxon>Agaricomycotina</taxon>
        <taxon>Agaricomycetes</taxon>
        <taxon>Agaricomycetidae</taxon>
        <taxon>Boletales</taxon>
        <taxon>Coniophorineae</taxon>
        <taxon>Coniophoraceae</taxon>
        <taxon>Coniophora</taxon>
    </lineage>
</organism>
<dbReference type="PROSITE" id="PS00670">
    <property type="entry name" value="D_2_HYDROXYACID_DH_2"/>
    <property type="match status" value="1"/>
</dbReference>
<evidence type="ECO:0000313" key="7">
    <source>
        <dbReference type="Proteomes" id="UP000053558"/>
    </source>
</evidence>
<reference evidence="7" key="1">
    <citation type="journal article" date="2012" name="Science">
        <title>The Paleozoic origin of enzymatic lignin decomposition reconstructed from 31 fungal genomes.</title>
        <authorList>
            <person name="Floudas D."/>
            <person name="Binder M."/>
            <person name="Riley R."/>
            <person name="Barry K."/>
            <person name="Blanchette R.A."/>
            <person name="Henrissat B."/>
            <person name="Martinez A.T."/>
            <person name="Otillar R."/>
            <person name="Spatafora J.W."/>
            <person name="Yadav J.S."/>
            <person name="Aerts A."/>
            <person name="Benoit I."/>
            <person name="Boyd A."/>
            <person name="Carlson A."/>
            <person name="Copeland A."/>
            <person name="Coutinho P.M."/>
            <person name="de Vries R.P."/>
            <person name="Ferreira P."/>
            <person name="Findley K."/>
            <person name="Foster B."/>
            <person name="Gaskell J."/>
            <person name="Glotzer D."/>
            <person name="Gorecki P."/>
            <person name="Heitman J."/>
            <person name="Hesse C."/>
            <person name="Hori C."/>
            <person name="Igarashi K."/>
            <person name="Jurgens J.A."/>
            <person name="Kallen N."/>
            <person name="Kersten P."/>
            <person name="Kohler A."/>
            <person name="Kuees U."/>
            <person name="Kumar T.K.A."/>
            <person name="Kuo A."/>
            <person name="LaButti K."/>
            <person name="Larrondo L.F."/>
            <person name="Lindquist E."/>
            <person name="Ling A."/>
            <person name="Lombard V."/>
            <person name="Lucas S."/>
            <person name="Lundell T."/>
            <person name="Martin R."/>
            <person name="McLaughlin D.J."/>
            <person name="Morgenstern I."/>
            <person name="Morin E."/>
            <person name="Murat C."/>
            <person name="Nagy L.G."/>
            <person name="Nolan M."/>
            <person name="Ohm R.A."/>
            <person name="Patyshakuliyeva A."/>
            <person name="Rokas A."/>
            <person name="Ruiz-Duenas F.J."/>
            <person name="Sabat G."/>
            <person name="Salamov A."/>
            <person name="Samejima M."/>
            <person name="Schmutz J."/>
            <person name="Slot J.C."/>
            <person name="St John F."/>
            <person name="Stenlid J."/>
            <person name="Sun H."/>
            <person name="Sun S."/>
            <person name="Syed K."/>
            <person name="Tsang A."/>
            <person name="Wiebenga A."/>
            <person name="Young D."/>
            <person name="Pisabarro A."/>
            <person name="Eastwood D.C."/>
            <person name="Martin F."/>
            <person name="Cullen D."/>
            <person name="Grigoriev I.V."/>
            <person name="Hibbett D.S."/>
        </authorList>
    </citation>
    <scope>NUCLEOTIDE SEQUENCE [LARGE SCALE GENOMIC DNA]</scope>
    <source>
        <strain evidence="7">RWD-64-598 SS2</strain>
    </source>
</reference>
<evidence type="ECO:0000259" key="5">
    <source>
        <dbReference type="Pfam" id="PF02826"/>
    </source>
</evidence>
<evidence type="ECO:0000313" key="6">
    <source>
        <dbReference type="EMBL" id="EIW80767.1"/>
    </source>
</evidence>
<dbReference type="PROSITE" id="PS00671">
    <property type="entry name" value="D_2_HYDROXYACID_DH_3"/>
    <property type="match status" value="1"/>
</dbReference>
<dbReference type="EMBL" id="JH711579">
    <property type="protein sequence ID" value="EIW80767.1"/>
    <property type="molecule type" value="Genomic_DNA"/>
</dbReference>
<comment type="similarity">
    <text evidence="1 3">Belongs to the D-isomer specific 2-hydroxyacid dehydrogenase family.</text>
</comment>
<dbReference type="OMA" id="YECARDG"/>
<evidence type="ECO:0008006" key="8">
    <source>
        <dbReference type="Google" id="ProtNLM"/>
    </source>
</evidence>
<evidence type="ECO:0000256" key="1">
    <source>
        <dbReference type="ARBA" id="ARBA00005854"/>
    </source>
</evidence>
<keyword evidence="7" id="KW-1185">Reference proteome</keyword>
<dbReference type="Proteomes" id="UP000053558">
    <property type="component" value="Unassembled WGS sequence"/>
</dbReference>
<sequence length="340" mass="37216">MLPRVLLCGNVEFALDELKHLLGGIADVVTLSSSTRTEFFASFEPGGPYEGTAAIFRRNVSAQRIGVFDRALIMGLPASVRWIAHSGVGYDQIDLEACRERGEYLSIGVSNTPGGESTATVALYLIISCLRHYSAAQRHLLSPELGWRDPQYNYAARAHGPQGRTLAILGLGTIGLSLAHYARPLGMRIVYHSRSKKGADEVPPWCEYVDSLEGLLREADVLSVHVPLNNVTRGMLGEREVRMMKRGSVLVNTARGAVLDEEAVIRALKDGHLSAVGLDVYPNEPNINPRLLAFPQAVLLPHVGGETYDTLRAREIKAITNLKDFLIKGRGEDLVPELRS</sequence>
<dbReference type="GO" id="GO:0005829">
    <property type="term" value="C:cytosol"/>
    <property type="evidence" value="ECO:0007669"/>
    <property type="project" value="TreeGrafter"/>
</dbReference>